<sequence>MFLLRTFALFYLVWCASAGEIDCDKTDAVNEDHVHYCCKHPEGHSEIIDSCSKETGFKMPSAKEQSLVDLTATRAISGTCFAKCVFEKMNIMKDDNLDMDAVKKYLNEKFSHDPEYVKEMINAFDHCHGKSEENVAKFMSNHVFVHMSQHYCAPKSSVIMACVIRQFFHNCPKDRWAKTKECENLLAYSQNCRDSLATL</sequence>
<comment type="similarity">
    <text evidence="2">Belongs to the PBP/GOBP family.</text>
</comment>
<dbReference type="GO" id="GO:0005576">
    <property type="term" value="C:extracellular region"/>
    <property type="evidence" value="ECO:0007669"/>
    <property type="project" value="UniProtKB-SubCell"/>
</dbReference>
<evidence type="ECO:0000256" key="2">
    <source>
        <dbReference type="ARBA" id="ARBA00008098"/>
    </source>
</evidence>
<dbReference type="Gene3D" id="1.10.238.270">
    <property type="match status" value="1"/>
</dbReference>
<accession>A0A484BJG7</accession>
<evidence type="ECO:0000313" key="6">
    <source>
        <dbReference type="EMBL" id="TDG48352.1"/>
    </source>
</evidence>
<dbReference type="PANTHER" id="PTHR21066:SF15">
    <property type="entry name" value="GH25962P-RELATED"/>
    <property type="match status" value="1"/>
</dbReference>
<dbReference type="InterPro" id="IPR036728">
    <property type="entry name" value="PBP_GOBP_sf"/>
</dbReference>
<dbReference type="GO" id="GO:0005549">
    <property type="term" value="F:odorant binding"/>
    <property type="evidence" value="ECO:0007669"/>
    <property type="project" value="InterPro"/>
</dbReference>
<name>A0A484BJG7_DRONA</name>
<dbReference type="InterPro" id="IPR054577">
    <property type="entry name" value="OBP47-like_dom"/>
</dbReference>
<dbReference type="OMA" id="CRDSLAT"/>
<dbReference type="KEGG" id="dnv:108653705"/>
<comment type="caution">
    <text evidence="6">The sequence shown here is derived from an EMBL/GenBank/DDBJ whole genome shotgun (WGS) entry which is preliminary data.</text>
</comment>
<evidence type="ECO:0000313" key="7">
    <source>
        <dbReference type="Proteomes" id="UP000295192"/>
    </source>
</evidence>
<dbReference type="AlphaFoldDB" id="A0A484BJG7"/>
<feature type="domain" description="OBP47-like" evidence="5">
    <location>
        <begin position="70"/>
        <end position="188"/>
    </location>
</feature>
<keyword evidence="7" id="KW-1185">Reference proteome</keyword>
<protein>
    <recommendedName>
        <fullName evidence="5">OBP47-like domain-containing protein</fullName>
    </recommendedName>
</protein>
<dbReference type="OrthoDB" id="7931764at2759"/>
<feature type="chain" id="PRO_5019822198" description="OBP47-like domain-containing protein" evidence="4">
    <location>
        <begin position="19"/>
        <end position="199"/>
    </location>
</feature>
<proteinExistence type="inferred from homology"/>
<gene>
    <name evidence="6" type="ORF">AWZ03_005307</name>
</gene>
<dbReference type="EMBL" id="LSRL02000034">
    <property type="protein sequence ID" value="TDG48352.1"/>
    <property type="molecule type" value="Genomic_DNA"/>
</dbReference>
<keyword evidence="4" id="KW-0732">Signal</keyword>
<reference evidence="6 7" key="1">
    <citation type="journal article" date="2019" name="J. Hered.">
        <title>An Improved Genome Assembly for Drosophila navojoa, the Basal Species in the mojavensis Cluster.</title>
        <authorList>
            <person name="Vanderlinde T."/>
            <person name="Dupim E.G."/>
            <person name="Nazario-Yepiz N.O."/>
            <person name="Carvalho A.B."/>
        </authorList>
    </citation>
    <scope>NUCLEOTIDE SEQUENCE [LARGE SCALE GENOMIC DNA]</scope>
    <source>
        <strain evidence="6">Navoj_Jal97</strain>
        <tissue evidence="6">Whole organism</tissue>
    </source>
</reference>
<dbReference type="STRING" id="7232.A0A484BJG7"/>
<evidence type="ECO:0000256" key="4">
    <source>
        <dbReference type="SAM" id="SignalP"/>
    </source>
</evidence>
<dbReference type="SUPFAM" id="SSF47565">
    <property type="entry name" value="Insect pheromone/odorant-binding proteins"/>
    <property type="match status" value="1"/>
</dbReference>
<evidence type="ECO:0000256" key="3">
    <source>
        <dbReference type="ARBA" id="ARBA00022525"/>
    </source>
</evidence>
<dbReference type="PANTHER" id="PTHR21066">
    <property type="entry name" value="ODORANT-BINDING PROTEIN 59A-RELATED"/>
    <property type="match status" value="1"/>
</dbReference>
<dbReference type="CDD" id="cd23992">
    <property type="entry name" value="PBP_GOBP"/>
    <property type="match status" value="1"/>
</dbReference>
<organism evidence="6 7">
    <name type="scientific">Drosophila navojoa</name>
    <name type="common">Fruit fly</name>
    <dbReference type="NCBI Taxonomy" id="7232"/>
    <lineage>
        <taxon>Eukaryota</taxon>
        <taxon>Metazoa</taxon>
        <taxon>Ecdysozoa</taxon>
        <taxon>Arthropoda</taxon>
        <taxon>Hexapoda</taxon>
        <taxon>Insecta</taxon>
        <taxon>Pterygota</taxon>
        <taxon>Neoptera</taxon>
        <taxon>Endopterygota</taxon>
        <taxon>Diptera</taxon>
        <taxon>Brachycera</taxon>
        <taxon>Muscomorpha</taxon>
        <taxon>Ephydroidea</taxon>
        <taxon>Drosophilidae</taxon>
        <taxon>Drosophila</taxon>
    </lineage>
</organism>
<dbReference type="Pfam" id="PF22651">
    <property type="entry name" value="OBP47_like"/>
    <property type="match status" value="1"/>
</dbReference>
<dbReference type="InterPro" id="IPR052295">
    <property type="entry name" value="Odorant-binding_protein"/>
</dbReference>
<keyword evidence="3" id="KW-0964">Secreted</keyword>
<evidence type="ECO:0000259" key="5">
    <source>
        <dbReference type="Pfam" id="PF22651"/>
    </source>
</evidence>
<evidence type="ECO:0000256" key="1">
    <source>
        <dbReference type="ARBA" id="ARBA00004613"/>
    </source>
</evidence>
<comment type="subcellular location">
    <subcellularLocation>
        <location evidence="1">Secreted</location>
    </subcellularLocation>
</comment>
<feature type="signal peptide" evidence="4">
    <location>
        <begin position="1"/>
        <end position="18"/>
    </location>
</feature>
<dbReference type="Proteomes" id="UP000295192">
    <property type="component" value="Unassembled WGS sequence"/>
</dbReference>